<name>A0A6N2KFA0_SALVM</name>
<protein>
    <submittedName>
        <fullName evidence="1">Uncharacterized protein</fullName>
    </submittedName>
</protein>
<reference evidence="1" key="1">
    <citation type="submission" date="2019-03" db="EMBL/GenBank/DDBJ databases">
        <authorList>
            <person name="Mank J."/>
            <person name="Almeida P."/>
        </authorList>
    </citation>
    <scope>NUCLEOTIDE SEQUENCE</scope>
    <source>
        <strain evidence="1">78183</strain>
    </source>
</reference>
<dbReference type="AlphaFoldDB" id="A0A6N2KFA0"/>
<gene>
    <name evidence="1" type="ORF">SVIM_LOCUS79010</name>
</gene>
<evidence type="ECO:0000313" key="1">
    <source>
        <dbReference type="EMBL" id="VFU27118.1"/>
    </source>
</evidence>
<accession>A0A6N2KFA0</accession>
<organism evidence="1">
    <name type="scientific">Salix viminalis</name>
    <name type="common">Common osier</name>
    <name type="synonym">Basket willow</name>
    <dbReference type="NCBI Taxonomy" id="40686"/>
    <lineage>
        <taxon>Eukaryota</taxon>
        <taxon>Viridiplantae</taxon>
        <taxon>Streptophyta</taxon>
        <taxon>Embryophyta</taxon>
        <taxon>Tracheophyta</taxon>
        <taxon>Spermatophyta</taxon>
        <taxon>Magnoliopsida</taxon>
        <taxon>eudicotyledons</taxon>
        <taxon>Gunneridae</taxon>
        <taxon>Pentapetalae</taxon>
        <taxon>rosids</taxon>
        <taxon>fabids</taxon>
        <taxon>Malpighiales</taxon>
        <taxon>Salicaceae</taxon>
        <taxon>Saliceae</taxon>
        <taxon>Salix</taxon>
    </lineage>
</organism>
<dbReference type="EMBL" id="CAADRP010000336">
    <property type="protein sequence ID" value="VFU27118.1"/>
    <property type="molecule type" value="Genomic_DNA"/>
</dbReference>
<sequence length="99" mass="11658">MISHLDHQEQNLIFQGIMGVKHEYIEEDSTKRSQFLCIATQSLLPQDPSEKAMWHGSGASFQFEYRVYMHMLSFRTHGNLHLEASETHLSFFKKMCYDM</sequence>
<proteinExistence type="predicted"/>